<dbReference type="GO" id="GO:0016853">
    <property type="term" value="F:isomerase activity"/>
    <property type="evidence" value="ECO:0007669"/>
    <property type="project" value="UniProtKB-KW"/>
</dbReference>
<gene>
    <name evidence="4" type="ORF">CTheo_281</name>
</gene>
<comment type="caution">
    <text evidence="4">The sequence shown here is derived from an EMBL/GenBank/DDBJ whole genome shotgun (WGS) entry which is preliminary data.</text>
</comment>
<dbReference type="AlphaFoldDB" id="A0A5N5QZP3"/>
<evidence type="ECO:0000313" key="4">
    <source>
        <dbReference type="EMBL" id="KAB5596296.1"/>
    </source>
</evidence>
<keyword evidence="2" id="KW-0413">Isomerase</keyword>
<protein>
    <submittedName>
        <fullName evidence="4">PrpF domain-containing protein</fullName>
    </submittedName>
</protein>
<dbReference type="Proteomes" id="UP000383932">
    <property type="component" value="Unassembled WGS sequence"/>
</dbReference>
<dbReference type="SUPFAM" id="SSF54506">
    <property type="entry name" value="Diaminopimelate epimerase-like"/>
    <property type="match status" value="2"/>
</dbReference>
<evidence type="ECO:0000256" key="2">
    <source>
        <dbReference type="ARBA" id="ARBA00023235"/>
    </source>
</evidence>
<reference evidence="4 5" key="1">
    <citation type="journal article" date="2019" name="Fungal Biol. Biotechnol.">
        <title>Draft genome sequence of fastidious pathogen Ceratobasidium theobromae, which causes vascular-streak dieback in Theobroma cacao.</title>
        <authorList>
            <person name="Ali S.S."/>
            <person name="Asman A."/>
            <person name="Shao J."/>
            <person name="Firmansyah A.P."/>
            <person name="Susilo A.W."/>
            <person name="Rosmana A."/>
            <person name="McMahon P."/>
            <person name="Junaid M."/>
            <person name="Guest D."/>
            <person name="Kheng T.Y."/>
            <person name="Meinhardt L.W."/>
            <person name="Bailey B.A."/>
        </authorList>
    </citation>
    <scope>NUCLEOTIDE SEQUENCE [LARGE SCALE GENOMIC DNA]</scope>
    <source>
        <strain evidence="4 5">CT2</strain>
    </source>
</reference>
<dbReference type="InterPro" id="IPR007400">
    <property type="entry name" value="PrpF-like"/>
</dbReference>
<keyword evidence="5" id="KW-1185">Reference proteome</keyword>
<dbReference type="Gene3D" id="3.10.310.10">
    <property type="entry name" value="Diaminopimelate Epimerase, Chain A, domain 1"/>
    <property type="match status" value="2"/>
</dbReference>
<dbReference type="PANTHER" id="PTHR43709">
    <property type="entry name" value="ACONITATE ISOMERASE-RELATED"/>
    <property type="match status" value="1"/>
</dbReference>
<evidence type="ECO:0000256" key="3">
    <source>
        <dbReference type="SAM" id="MobiDB-lite"/>
    </source>
</evidence>
<name>A0A5N5QZP3_9AGAM</name>
<feature type="region of interest" description="Disordered" evidence="3">
    <location>
        <begin position="1"/>
        <end position="21"/>
    </location>
</feature>
<evidence type="ECO:0000256" key="1">
    <source>
        <dbReference type="ARBA" id="ARBA00007673"/>
    </source>
</evidence>
<proteinExistence type="inferred from homology"/>
<dbReference type="OrthoDB" id="10267539at2759"/>
<evidence type="ECO:0000313" key="5">
    <source>
        <dbReference type="Proteomes" id="UP000383932"/>
    </source>
</evidence>
<comment type="similarity">
    <text evidence="1">Belongs to the PrpF family.</text>
</comment>
<sequence>MDQQSRRKGSPDPDGRQIDGMGGGISSLSKVVILHAPGAQHPAPDAANAFPGVPWANDIVKARDAKSGWDVVYRFCQVGVREPELDWGSTCGNLVSAAAMTAINWNIVQNKSLLNDLVQAGPKSQSILPVRILAANNGLVVTANVPVMLDPSLTEPTLVPVTGGDAVISGVPGTGAPIVIETPLPTAPLGTGNARDVLTVKGHKVECSIIDTGLPVIFVPASRIFELSGSSHTISSSPQVLDTDTTLMDLIESVRAAGAEYARLPLSSASPKVCLVGPVEGTKADLTIRAVSVGNIHRTVPATTLSALASAAAIPGTLVQVTSSLPAHRNIPSVGDVVSLTVAHPAGTAAASVKIGNVGGDVRPEAIVYTRTARLLFVGSVAIPESVFQDTN</sequence>
<accession>A0A5N5QZP3</accession>
<dbReference type="PANTHER" id="PTHR43709:SF2">
    <property type="entry name" value="DUF453 DOMAIN PROTEIN (AFU_ORTHOLOGUE AFUA_6G00360)"/>
    <property type="match status" value="1"/>
</dbReference>
<organism evidence="4 5">
    <name type="scientific">Ceratobasidium theobromae</name>
    <dbReference type="NCBI Taxonomy" id="1582974"/>
    <lineage>
        <taxon>Eukaryota</taxon>
        <taxon>Fungi</taxon>
        <taxon>Dikarya</taxon>
        <taxon>Basidiomycota</taxon>
        <taxon>Agaricomycotina</taxon>
        <taxon>Agaricomycetes</taxon>
        <taxon>Cantharellales</taxon>
        <taxon>Ceratobasidiaceae</taxon>
        <taxon>Ceratobasidium</taxon>
    </lineage>
</organism>
<dbReference type="Pfam" id="PF04303">
    <property type="entry name" value="PrpF"/>
    <property type="match status" value="1"/>
</dbReference>
<dbReference type="EMBL" id="SSOP01000002">
    <property type="protein sequence ID" value="KAB5596296.1"/>
    <property type="molecule type" value="Genomic_DNA"/>
</dbReference>